<protein>
    <submittedName>
        <fullName evidence="4">ADP-ribose pyrophosphatase</fullName>
        <ecNumber evidence="4">3.6.1.13</ecNumber>
    </submittedName>
</protein>
<dbReference type="InterPro" id="IPR015797">
    <property type="entry name" value="NUDIX_hydrolase-like_dom_sf"/>
</dbReference>
<dbReference type="Proteomes" id="UP000548423">
    <property type="component" value="Unassembled WGS sequence"/>
</dbReference>
<keyword evidence="2 4" id="KW-0378">Hydrolase</keyword>
<dbReference type="PROSITE" id="PS51462">
    <property type="entry name" value="NUDIX"/>
    <property type="match status" value="1"/>
</dbReference>
<feature type="domain" description="Nudix hydrolase" evidence="3">
    <location>
        <begin position="37"/>
        <end position="166"/>
    </location>
</feature>
<proteinExistence type="predicted"/>
<dbReference type="EMBL" id="JACCBX010000001">
    <property type="protein sequence ID" value="NYE03564.1"/>
    <property type="molecule type" value="Genomic_DNA"/>
</dbReference>
<comment type="cofactor">
    <cofactor evidence="1">
        <name>Mg(2+)</name>
        <dbReference type="ChEBI" id="CHEBI:18420"/>
    </cofactor>
</comment>
<evidence type="ECO:0000256" key="2">
    <source>
        <dbReference type="ARBA" id="ARBA00022801"/>
    </source>
</evidence>
<dbReference type="PANTHER" id="PTHR11839">
    <property type="entry name" value="UDP/ADP-SUGAR PYROPHOSPHATASE"/>
    <property type="match status" value="1"/>
</dbReference>
<dbReference type="GO" id="GO:0019693">
    <property type="term" value="P:ribose phosphate metabolic process"/>
    <property type="evidence" value="ECO:0007669"/>
    <property type="project" value="TreeGrafter"/>
</dbReference>
<reference evidence="5" key="1">
    <citation type="submission" date="2020-07" db="EMBL/GenBank/DDBJ databases">
        <authorList>
            <person name="Partida-Martinez L."/>
            <person name="Huntemann M."/>
            <person name="Clum A."/>
            <person name="Wang J."/>
            <person name="Palaniappan K."/>
            <person name="Ritter S."/>
            <person name="Chen I.-M."/>
            <person name="Stamatis D."/>
            <person name="Reddy T."/>
            <person name="O'Malley R."/>
            <person name="Daum C."/>
            <person name="Shapiro N."/>
            <person name="Ivanova N."/>
            <person name="Kyrpides N."/>
            <person name="Woyke T."/>
        </authorList>
    </citation>
    <scope>NUCLEOTIDE SEQUENCE [LARGE SCALE GENOMIC DNA]</scope>
    <source>
        <strain evidence="5">AT2.8</strain>
    </source>
</reference>
<dbReference type="CDD" id="cd03424">
    <property type="entry name" value="NUDIX_ADPRase_Nudt5_UGPPase_Nudt14"/>
    <property type="match status" value="1"/>
</dbReference>
<gene>
    <name evidence="4" type="ORF">F4694_000283</name>
</gene>
<organism evidence="4 5">
    <name type="scientific">Neobacillus niacini</name>
    <dbReference type="NCBI Taxonomy" id="86668"/>
    <lineage>
        <taxon>Bacteria</taxon>
        <taxon>Bacillati</taxon>
        <taxon>Bacillota</taxon>
        <taxon>Bacilli</taxon>
        <taxon>Bacillales</taxon>
        <taxon>Bacillaceae</taxon>
        <taxon>Neobacillus</taxon>
    </lineage>
</organism>
<reference evidence="5" key="2">
    <citation type="submission" date="2020-08" db="EMBL/GenBank/DDBJ databases">
        <title>The Agave Microbiome: Exploring the role of microbial communities in plant adaptations to desert environments.</title>
        <authorList>
            <person name="Partida-Martinez L.P."/>
        </authorList>
    </citation>
    <scope>NUCLEOTIDE SEQUENCE [LARGE SCALE GENOMIC DNA]</scope>
    <source>
        <strain evidence="5">AT2.8</strain>
    </source>
</reference>
<dbReference type="AlphaFoldDB" id="A0A852T7X0"/>
<sequence length="175" mass="19959">MEWKIKKVQKDQVDRFEIVQEDVTLPNQTDMHFSYVNFSQGVCILPITEDGKVICIRQYRHAVKEWQWELPAGAIDPEDKEPLSAAKRELEEETGCQAKNWINLGSVFPSPGSTSEQIFLFAATDLIKKEQQLEATEQIDLHTIEMNKLNQLISSGEFKHGAGLAAILRYLIINN</sequence>
<dbReference type="GO" id="GO:0006753">
    <property type="term" value="P:nucleoside phosphate metabolic process"/>
    <property type="evidence" value="ECO:0007669"/>
    <property type="project" value="TreeGrafter"/>
</dbReference>
<accession>A0A852T7X0</accession>
<name>A0A852T7X0_9BACI</name>
<evidence type="ECO:0000256" key="1">
    <source>
        <dbReference type="ARBA" id="ARBA00001946"/>
    </source>
</evidence>
<dbReference type="PANTHER" id="PTHR11839:SF18">
    <property type="entry name" value="NUDIX HYDROLASE DOMAIN-CONTAINING PROTEIN"/>
    <property type="match status" value="1"/>
</dbReference>
<evidence type="ECO:0000313" key="4">
    <source>
        <dbReference type="EMBL" id="NYE03564.1"/>
    </source>
</evidence>
<dbReference type="SUPFAM" id="SSF55811">
    <property type="entry name" value="Nudix"/>
    <property type="match status" value="1"/>
</dbReference>
<dbReference type="Pfam" id="PF00293">
    <property type="entry name" value="NUDIX"/>
    <property type="match status" value="1"/>
</dbReference>
<comment type="caution">
    <text evidence="4">The sequence shown here is derived from an EMBL/GenBank/DDBJ whole genome shotgun (WGS) entry which is preliminary data.</text>
</comment>
<dbReference type="InterPro" id="IPR000086">
    <property type="entry name" value="NUDIX_hydrolase_dom"/>
</dbReference>
<dbReference type="Gene3D" id="3.90.79.10">
    <property type="entry name" value="Nucleoside Triphosphate Pyrophosphohydrolase"/>
    <property type="match status" value="1"/>
</dbReference>
<dbReference type="EC" id="3.6.1.13" evidence="4"/>
<evidence type="ECO:0000313" key="5">
    <source>
        <dbReference type="Proteomes" id="UP000548423"/>
    </source>
</evidence>
<dbReference type="GO" id="GO:0047631">
    <property type="term" value="F:ADP-ribose diphosphatase activity"/>
    <property type="evidence" value="ECO:0007669"/>
    <property type="project" value="UniProtKB-EC"/>
</dbReference>
<evidence type="ECO:0000259" key="3">
    <source>
        <dbReference type="PROSITE" id="PS51462"/>
    </source>
</evidence>